<evidence type="ECO:0000256" key="5">
    <source>
        <dbReference type="ARBA" id="ARBA00022692"/>
    </source>
</evidence>
<dbReference type="Proteomes" id="UP000321234">
    <property type="component" value="Unassembled WGS sequence"/>
</dbReference>
<dbReference type="AlphaFoldDB" id="A0A5C8ZCJ2"/>
<evidence type="ECO:0000256" key="8">
    <source>
        <dbReference type="SAM" id="Phobius"/>
    </source>
</evidence>
<keyword evidence="4" id="KW-1003">Cell membrane</keyword>
<evidence type="ECO:0000256" key="1">
    <source>
        <dbReference type="ARBA" id="ARBA00004651"/>
    </source>
</evidence>
<evidence type="ECO:0000256" key="7">
    <source>
        <dbReference type="ARBA" id="ARBA00023136"/>
    </source>
</evidence>
<feature type="transmembrane region" description="Helical" evidence="8">
    <location>
        <begin position="306"/>
        <end position="327"/>
    </location>
</feature>
<dbReference type="CDD" id="cd06550">
    <property type="entry name" value="TM_ABC_iron-siderophores_like"/>
    <property type="match status" value="1"/>
</dbReference>
<dbReference type="GO" id="GO:0033214">
    <property type="term" value="P:siderophore-iron import into cell"/>
    <property type="evidence" value="ECO:0007669"/>
    <property type="project" value="TreeGrafter"/>
</dbReference>
<feature type="transmembrane region" description="Helical" evidence="8">
    <location>
        <begin position="278"/>
        <end position="299"/>
    </location>
</feature>
<feature type="transmembrane region" description="Helical" evidence="8">
    <location>
        <begin position="97"/>
        <end position="116"/>
    </location>
</feature>
<keyword evidence="5 8" id="KW-0812">Transmembrane</keyword>
<dbReference type="EMBL" id="VKAC01000008">
    <property type="protein sequence ID" value="TXR55517.1"/>
    <property type="molecule type" value="Genomic_DNA"/>
</dbReference>
<evidence type="ECO:0000256" key="2">
    <source>
        <dbReference type="ARBA" id="ARBA00007935"/>
    </source>
</evidence>
<protein>
    <submittedName>
        <fullName evidence="9">Iron chelate uptake ABC transporter family permease subunit</fullName>
    </submittedName>
</protein>
<keyword evidence="3" id="KW-0813">Transport</keyword>
<gene>
    <name evidence="9" type="ORF">FMM08_14550</name>
</gene>
<dbReference type="InterPro" id="IPR000522">
    <property type="entry name" value="ABC_transptr_permease_BtuC"/>
</dbReference>
<dbReference type="OrthoDB" id="4455417at2"/>
<dbReference type="SUPFAM" id="SSF81345">
    <property type="entry name" value="ABC transporter involved in vitamin B12 uptake, BtuC"/>
    <property type="match status" value="1"/>
</dbReference>
<keyword evidence="7 8" id="KW-0472">Membrane</keyword>
<evidence type="ECO:0000313" key="9">
    <source>
        <dbReference type="EMBL" id="TXR55517.1"/>
    </source>
</evidence>
<keyword evidence="6 8" id="KW-1133">Transmembrane helix</keyword>
<comment type="subcellular location">
    <subcellularLocation>
        <location evidence="1">Cell membrane</location>
        <topology evidence="1">Multi-pass membrane protein</topology>
    </subcellularLocation>
</comment>
<dbReference type="RefSeq" id="WP_147927093.1">
    <property type="nucleotide sequence ID" value="NZ_VKAC01000008.1"/>
</dbReference>
<accession>A0A5C8ZCJ2</accession>
<feature type="transmembrane region" description="Helical" evidence="8">
    <location>
        <begin position="151"/>
        <end position="170"/>
    </location>
</feature>
<evidence type="ECO:0000313" key="10">
    <source>
        <dbReference type="Proteomes" id="UP000321234"/>
    </source>
</evidence>
<dbReference type="GO" id="GO:0022857">
    <property type="term" value="F:transmembrane transporter activity"/>
    <property type="evidence" value="ECO:0007669"/>
    <property type="project" value="InterPro"/>
</dbReference>
<organism evidence="9 10">
    <name type="scientific">Quadrisphaera setariae</name>
    <dbReference type="NCBI Taxonomy" id="2593304"/>
    <lineage>
        <taxon>Bacteria</taxon>
        <taxon>Bacillati</taxon>
        <taxon>Actinomycetota</taxon>
        <taxon>Actinomycetes</taxon>
        <taxon>Kineosporiales</taxon>
        <taxon>Kineosporiaceae</taxon>
        <taxon>Quadrisphaera</taxon>
    </lineage>
</organism>
<dbReference type="InterPro" id="IPR037294">
    <property type="entry name" value="ABC_BtuC-like"/>
</dbReference>
<dbReference type="Gene3D" id="1.10.3470.10">
    <property type="entry name" value="ABC transporter involved in vitamin B12 uptake, BtuC"/>
    <property type="match status" value="1"/>
</dbReference>
<proteinExistence type="inferred from homology"/>
<dbReference type="PANTHER" id="PTHR30472">
    <property type="entry name" value="FERRIC ENTEROBACTIN TRANSPORT SYSTEM PERMEASE PROTEIN"/>
    <property type="match status" value="1"/>
</dbReference>
<comment type="caution">
    <text evidence="9">The sequence shown here is derived from an EMBL/GenBank/DDBJ whole genome shotgun (WGS) entry which is preliminary data.</text>
</comment>
<evidence type="ECO:0000256" key="6">
    <source>
        <dbReference type="ARBA" id="ARBA00022989"/>
    </source>
</evidence>
<comment type="similarity">
    <text evidence="2">Belongs to the binding-protein-dependent transport system permease family. FecCD subfamily.</text>
</comment>
<name>A0A5C8ZCJ2_9ACTN</name>
<evidence type="ECO:0000256" key="3">
    <source>
        <dbReference type="ARBA" id="ARBA00022448"/>
    </source>
</evidence>
<dbReference type="GO" id="GO:0005886">
    <property type="term" value="C:plasma membrane"/>
    <property type="evidence" value="ECO:0007669"/>
    <property type="project" value="UniProtKB-SubCell"/>
</dbReference>
<evidence type="ECO:0000256" key="4">
    <source>
        <dbReference type="ARBA" id="ARBA00022475"/>
    </source>
</evidence>
<feature type="transmembrane region" description="Helical" evidence="8">
    <location>
        <begin position="239"/>
        <end position="266"/>
    </location>
</feature>
<feature type="transmembrane region" description="Helical" evidence="8">
    <location>
        <begin position="122"/>
        <end position="139"/>
    </location>
</feature>
<reference evidence="9 10" key="1">
    <citation type="submission" date="2019-07" db="EMBL/GenBank/DDBJ databases">
        <title>Quadrisphaera sp. strain DD2A genome sequencing and assembly.</title>
        <authorList>
            <person name="Kim I."/>
        </authorList>
    </citation>
    <scope>NUCLEOTIDE SEQUENCE [LARGE SCALE GENOMIC DNA]</scope>
    <source>
        <strain evidence="9 10">DD2A</strain>
    </source>
</reference>
<sequence length="333" mass="33175">MTSTQTRRATSAGRVLFVLAVLAVALAAASMLGGSYRASPDAVLRSLLGEGTPADDVVVLGLRLPRLAAALLVGAALACAGAVFQTLTRNPLGSPDVIGFTTGSATGALAVVIVGVGALSPAAGAWLGGGLAAAVVLLLTRGAGTGSDRTVLVGIALAAALASVNDYLVTRAPLEVAQVARTWLFGSLAVTRWPDVAALAVTVAVLTPVVALHRRTLRVLDLGDDVAAALGVPLARTRVVLVLVAVGLTGAATAAAGPIGFVALAAPQLARRVLRAPSVPLVTSAATGAVLLLAADLVAQRLLAPLQLPVGLVTGAIGGAYLLWLVVRAPERR</sequence>
<dbReference type="PANTHER" id="PTHR30472:SF24">
    <property type="entry name" value="FERRIC ENTEROBACTIN TRANSPORT SYSTEM PERMEASE PROTEIN FEPG"/>
    <property type="match status" value="1"/>
</dbReference>
<keyword evidence="10" id="KW-1185">Reference proteome</keyword>
<dbReference type="Pfam" id="PF01032">
    <property type="entry name" value="FecCD"/>
    <property type="match status" value="1"/>
</dbReference>
<feature type="transmembrane region" description="Helical" evidence="8">
    <location>
        <begin position="64"/>
        <end position="85"/>
    </location>
</feature>